<dbReference type="Proteomes" id="UP001220377">
    <property type="component" value="Chromosome"/>
</dbReference>
<reference evidence="1 2" key="1">
    <citation type="submission" date="2023-02" db="EMBL/GenBank/DDBJ databases">
        <title>Genome sequence of Lacticaseibacillus sp. KACC 23028.</title>
        <authorList>
            <person name="Kim S."/>
            <person name="Heo J."/>
            <person name="Kwon S.-W."/>
        </authorList>
    </citation>
    <scope>NUCLEOTIDE SEQUENCE [LARGE SCALE GENOMIC DNA]</scope>
    <source>
        <strain evidence="1 2">KACC 23028</strain>
    </source>
</reference>
<organism evidence="1 2">
    <name type="scientific">Lacticaseibacillus pabuli</name>
    <dbReference type="NCBI Taxonomy" id="3025672"/>
    <lineage>
        <taxon>Bacteria</taxon>
        <taxon>Bacillati</taxon>
        <taxon>Bacillota</taxon>
        <taxon>Bacilli</taxon>
        <taxon>Lactobacillales</taxon>
        <taxon>Lactobacillaceae</taxon>
        <taxon>Lacticaseibacillus</taxon>
    </lineage>
</organism>
<name>A0ABY7WRC7_9LACO</name>
<dbReference type="RefSeq" id="WP_274260413.1">
    <property type="nucleotide sequence ID" value="NZ_CP117884.1"/>
</dbReference>
<evidence type="ECO:0000313" key="1">
    <source>
        <dbReference type="EMBL" id="WDF82737.1"/>
    </source>
</evidence>
<dbReference type="EMBL" id="CP117884">
    <property type="protein sequence ID" value="WDF82737.1"/>
    <property type="molecule type" value="Genomic_DNA"/>
</dbReference>
<evidence type="ECO:0000313" key="2">
    <source>
        <dbReference type="Proteomes" id="UP001220377"/>
    </source>
</evidence>
<protein>
    <submittedName>
        <fullName evidence="1">Uncharacterized protein</fullName>
    </submittedName>
</protein>
<accession>A0ABY7WRC7</accession>
<proteinExistence type="predicted"/>
<sequence>MAGLLKYSDFENWREVNNVVTAAEKDVIKDVRRLSHVTYWGDRAKLDAFKVDHPSFFETNFRTLTYDAASKFYEDHNESGVSDLLNLDLILRVTKLLYRRNQFETLLDRVFYGVGYIQSWGYEIASVYLSTISEAVFLGIDGTQYQRFASEFADSANFDRVDNPSAFGPDNPFVVRISTSGDIPGLPEAGAMYAKPFDVDLDVTRWVPVPAELLVYHDRDGRPMRSASPTAAKTARQVRDAKNTVLRYKLGLSQ</sequence>
<keyword evidence="2" id="KW-1185">Reference proteome</keyword>
<gene>
    <name evidence="1" type="ORF">PQ472_00420</name>
</gene>